<feature type="domain" description="Amino acid permease/ SLC12A" evidence="8">
    <location>
        <begin position="22"/>
        <end position="479"/>
    </location>
</feature>
<feature type="transmembrane region" description="Helical" evidence="7">
    <location>
        <begin position="424"/>
        <end position="446"/>
    </location>
</feature>
<evidence type="ECO:0000256" key="7">
    <source>
        <dbReference type="SAM" id="Phobius"/>
    </source>
</evidence>
<dbReference type="OrthoDB" id="3900342at2759"/>
<evidence type="ECO:0000259" key="8">
    <source>
        <dbReference type="Pfam" id="PF00324"/>
    </source>
</evidence>
<keyword evidence="3 7" id="KW-0812">Transmembrane</keyword>
<feature type="transmembrane region" description="Helical" evidence="7">
    <location>
        <begin position="157"/>
        <end position="181"/>
    </location>
</feature>
<dbReference type="Pfam" id="PF00324">
    <property type="entry name" value="AA_permease"/>
    <property type="match status" value="1"/>
</dbReference>
<keyword evidence="5 7" id="KW-1133">Transmembrane helix</keyword>
<feature type="transmembrane region" description="Helical" evidence="7">
    <location>
        <begin position="23"/>
        <end position="45"/>
    </location>
</feature>
<evidence type="ECO:0000256" key="4">
    <source>
        <dbReference type="ARBA" id="ARBA00022970"/>
    </source>
</evidence>
<protein>
    <submittedName>
        <fullName evidence="9">Amino acid permease/ SLC12A domain-containing protein</fullName>
    </submittedName>
</protein>
<feature type="transmembrane region" description="Helical" evidence="7">
    <location>
        <begin position="104"/>
        <end position="122"/>
    </location>
</feature>
<dbReference type="Gene3D" id="1.20.1740.10">
    <property type="entry name" value="Amino acid/polyamine transporter I"/>
    <property type="match status" value="1"/>
</dbReference>
<dbReference type="AlphaFoldDB" id="A0A8K0WPW0"/>
<sequence length="520" mass="57144">QNIELKLADTEYQLQRGLKSRHIQFLALGGAIGTGLFIGSGRVLAQTGPGPLFLGYCSMMIVVWLIMGALAEMVVYLPLRGITVPYLVNRYLDPSLAFASGWNYWYLILIAAEASAVAIIIECDPGVNIALWIAIVLIVTLILNIVAVSWFGESEFWFASIKLITITGLIILGICIFFGAGPAQDGVLGFRYWNNPGAFVEYRAEGSTGRFLAYWRALIGSGFAFIASPELIANAAGETDAPRRNVPKAASRFIYRLAVFYGLGSLVIGVIVPYTDERLLGASDASASPFVLGIRHAGIPVLNHIINAAVLTSAWSAGNAFLYSGSRVLYTLALDKQAPKIFTKTNKRGVPWAAVLVTWAVGLLAFLSVSNSGTTVFNWLVNITTLSGFLAWIMVLATYIRWRQAMQANGLLDTRPYKSPLQPYASYFLLGFLVVLSLTSGFYIFIDGYWNVEDFVATYVTIPIVLALYLGHKLVYRTRWAIPINEIDVTTGKQEMDNLEAMDAPPVPKNLVEKVWYWIA</sequence>
<feature type="transmembrane region" description="Helical" evidence="7">
    <location>
        <begin position="129"/>
        <end position="151"/>
    </location>
</feature>
<feature type="transmembrane region" description="Helical" evidence="7">
    <location>
        <begin position="305"/>
        <end position="330"/>
    </location>
</feature>
<keyword evidence="6 7" id="KW-0472">Membrane</keyword>
<feature type="transmembrane region" description="Helical" evidence="7">
    <location>
        <begin position="376"/>
        <end position="400"/>
    </location>
</feature>
<dbReference type="PIRSF" id="PIRSF006060">
    <property type="entry name" value="AA_transporter"/>
    <property type="match status" value="1"/>
</dbReference>
<feature type="transmembrane region" description="Helical" evidence="7">
    <location>
        <begin position="253"/>
        <end position="274"/>
    </location>
</feature>
<keyword evidence="10" id="KW-1185">Reference proteome</keyword>
<dbReference type="InterPro" id="IPR004841">
    <property type="entry name" value="AA-permease/SLC12A_dom"/>
</dbReference>
<evidence type="ECO:0000256" key="6">
    <source>
        <dbReference type="ARBA" id="ARBA00023136"/>
    </source>
</evidence>
<reference evidence="9" key="1">
    <citation type="journal article" date="2021" name="Nat. Commun.">
        <title>Genetic determinants of endophytism in the Arabidopsis root mycobiome.</title>
        <authorList>
            <person name="Mesny F."/>
            <person name="Miyauchi S."/>
            <person name="Thiergart T."/>
            <person name="Pickel B."/>
            <person name="Atanasova L."/>
            <person name="Karlsson M."/>
            <person name="Huettel B."/>
            <person name="Barry K.W."/>
            <person name="Haridas S."/>
            <person name="Chen C."/>
            <person name="Bauer D."/>
            <person name="Andreopoulos W."/>
            <person name="Pangilinan J."/>
            <person name="LaButti K."/>
            <person name="Riley R."/>
            <person name="Lipzen A."/>
            <person name="Clum A."/>
            <person name="Drula E."/>
            <person name="Henrissat B."/>
            <person name="Kohler A."/>
            <person name="Grigoriev I.V."/>
            <person name="Martin F.M."/>
            <person name="Hacquard S."/>
        </authorList>
    </citation>
    <scope>NUCLEOTIDE SEQUENCE</scope>
    <source>
        <strain evidence="9">MPI-CAGE-CH-0235</strain>
    </source>
</reference>
<evidence type="ECO:0000256" key="3">
    <source>
        <dbReference type="ARBA" id="ARBA00022692"/>
    </source>
</evidence>
<dbReference type="PANTHER" id="PTHR43341">
    <property type="entry name" value="AMINO ACID PERMEASE"/>
    <property type="match status" value="1"/>
</dbReference>
<feature type="transmembrane region" description="Helical" evidence="7">
    <location>
        <begin position="52"/>
        <end position="77"/>
    </location>
</feature>
<evidence type="ECO:0000256" key="1">
    <source>
        <dbReference type="ARBA" id="ARBA00004141"/>
    </source>
</evidence>
<keyword evidence="4" id="KW-0029">Amino-acid transport</keyword>
<feature type="transmembrane region" description="Helical" evidence="7">
    <location>
        <begin position="452"/>
        <end position="470"/>
    </location>
</feature>
<dbReference type="Proteomes" id="UP000813444">
    <property type="component" value="Unassembled WGS sequence"/>
</dbReference>
<feature type="non-terminal residue" evidence="9">
    <location>
        <position position="520"/>
    </location>
</feature>
<evidence type="ECO:0000313" key="9">
    <source>
        <dbReference type="EMBL" id="KAH7316635.1"/>
    </source>
</evidence>
<comment type="caution">
    <text evidence="9">The sequence shown here is derived from an EMBL/GenBank/DDBJ whole genome shotgun (WGS) entry which is preliminary data.</text>
</comment>
<feature type="transmembrane region" description="Helical" evidence="7">
    <location>
        <begin position="350"/>
        <end position="370"/>
    </location>
</feature>
<dbReference type="GO" id="GO:0016020">
    <property type="term" value="C:membrane"/>
    <property type="evidence" value="ECO:0007669"/>
    <property type="project" value="UniProtKB-SubCell"/>
</dbReference>
<comment type="subcellular location">
    <subcellularLocation>
        <location evidence="1">Membrane</location>
        <topology evidence="1">Multi-pass membrane protein</topology>
    </subcellularLocation>
</comment>
<dbReference type="PANTHER" id="PTHR43341:SF36">
    <property type="entry name" value="PROLINE-SPECIFIC PERMEASE"/>
    <property type="match status" value="1"/>
</dbReference>
<dbReference type="EMBL" id="JAGPNK010000008">
    <property type="protein sequence ID" value="KAH7316635.1"/>
    <property type="molecule type" value="Genomic_DNA"/>
</dbReference>
<name>A0A8K0WPW0_9HYPO</name>
<dbReference type="GO" id="GO:0015171">
    <property type="term" value="F:amino acid transmembrane transporter activity"/>
    <property type="evidence" value="ECO:0007669"/>
    <property type="project" value="TreeGrafter"/>
</dbReference>
<accession>A0A8K0WPW0</accession>
<organism evidence="9 10">
    <name type="scientific">Stachybotrys elegans</name>
    <dbReference type="NCBI Taxonomy" id="80388"/>
    <lineage>
        <taxon>Eukaryota</taxon>
        <taxon>Fungi</taxon>
        <taxon>Dikarya</taxon>
        <taxon>Ascomycota</taxon>
        <taxon>Pezizomycotina</taxon>
        <taxon>Sordariomycetes</taxon>
        <taxon>Hypocreomycetidae</taxon>
        <taxon>Hypocreales</taxon>
        <taxon>Stachybotryaceae</taxon>
        <taxon>Stachybotrys</taxon>
    </lineage>
</organism>
<dbReference type="FunFam" id="1.20.1740.10:FF:000006">
    <property type="entry name" value="General amino acid permease"/>
    <property type="match status" value="1"/>
</dbReference>
<proteinExistence type="predicted"/>
<keyword evidence="2" id="KW-0813">Transport</keyword>
<evidence type="ECO:0000313" key="10">
    <source>
        <dbReference type="Proteomes" id="UP000813444"/>
    </source>
</evidence>
<evidence type="ECO:0000256" key="2">
    <source>
        <dbReference type="ARBA" id="ARBA00022448"/>
    </source>
</evidence>
<feature type="non-terminal residue" evidence="9">
    <location>
        <position position="1"/>
    </location>
</feature>
<dbReference type="InterPro" id="IPR050524">
    <property type="entry name" value="APC_YAT"/>
</dbReference>
<gene>
    <name evidence="9" type="ORF">B0I35DRAFT_330655</name>
</gene>
<evidence type="ECO:0000256" key="5">
    <source>
        <dbReference type="ARBA" id="ARBA00022989"/>
    </source>
</evidence>